<dbReference type="CDD" id="cd06261">
    <property type="entry name" value="TM_PBP2"/>
    <property type="match status" value="1"/>
</dbReference>
<dbReference type="PANTHER" id="PTHR43632">
    <property type="entry name" value="PERMEASE COMPONENT OF TUNGSTATE ABC TRANSPORTER"/>
    <property type="match status" value="1"/>
</dbReference>
<dbReference type="PROSITE" id="PS50928">
    <property type="entry name" value="ABC_TM1"/>
    <property type="match status" value="1"/>
</dbReference>
<dbReference type="GO" id="GO:0055085">
    <property type="term" value="P:transmembrane transport"/>
    <property type="evidence" value="ECO:0007669"/>
    <property type="project" value="InterPro"/>
</dbReference>
<dbReference type="GO" id="GO:0005886">
    <property type="term" value="C:plasma membrane"/>
    <property type="evidence" value="ECO:0007669"/>
    <property type="project" value="UniProtKB-SubCell"/>
</dbReference>
<proteinExistence type="inferred from homology"/>
<sequence length="235" mass="24426">MESFTAILAEALGLILSGDQAVIDIVLLSLRVTLTAVVLACLIGLPLGAMVGAFRFPLRTAVIVTMNTMMGLPPVVVGLVVYLMLSAAGPLGPLALLYTATAMVIAQTILVTPIVAALTRQVVEDLNEEYAEQFASMGIGPVRRIMALLWDARYSLLTVALAGFGRAAAEVGAVIIVGGNINHVTRVMTTTIALETSKGNLQLALALGLVLLVIAVVVNGLVYAIRGSATRAAYA</sequence>
<keyword evidence="2 5" id="KW-0812">Transmembrane</keyword>
<evidence type="ECO:0000259" key="6">
    <source>
        <dbReference type="PROSITE" id="PS50928"/>
    </source>
</evidence>
<evidence type="ECO:0000313" key="8">
    <source>
        <dbReference type="Proteomes" id="UP000613255"/>
    </source>
</evidence>
<keyword evidence="5" id="KW-0813">Transport</keyword>
<name>A0A934HQV2_9RHOB</name>
<organism evidence="7 8">
    <name type="scientific">Pontibaca salina</name>
    <dbReference type="NCBI Taxonomy" id="2795731"/>
    <lineage>
        <taxon>Bacteria</taxon>
        <taxon>Pseudomonadati</taxon>
        <taxon>Pseudomonadota</taxon>
        <taxon>Alphaproteobacteria</taxon>
        <taxon>Rhodobacterales</taxon>
        <taxon>Roseobacteraceae</taxon>
        <taxon>Pontibaca</taxon>
    </lineage>
</organism>
<keyword evidence="8" id="KW-1185">Reference proteome</keyword>
<evidence type="ECO:0000256" key="5">
    <source>
        <dbReference type="RuleBase" id="RU363032"/>
    </source>
</evidence>
<feature type="domain" description="ABC transmembrane type-1" evidence="6">
    <location>
        <begin position="26"/>
        <end position="222"/>
    </location>
</feature>
<dbReference type="RefSeq" id="WP_198684538.1">
    <property type="nucleotide sequence ID" value="NZ_JAEIJD010000001.1"/>
</dbReference>
<reference evidence="7" key="1">
    <citation type="submission" date="2020-12" db="EMBL/GenBank/DDBJ databases">
        <title>Pontibaca salina gen. nov., sp. nov., isolated from marine sediment.</title>
        <authorList>
            <person name="Bo J."/>
            <person name="Wang S."/>
            <person name="Song X."/>
            <person name="Du Z."/>
        </authorList>
    </citation>
    <scope>NUCLEOTIDE SEQUENCE</scope>
    <source>
        <strain evidence="7">S1109L</strain>
    </source>
</reference>
<dbReference type="EMBL" id="JAEIJD010000001">
    <property type="protein sequence ID" value="MBI6628523.1"/>
    <property type="molecule type" value="Genomic_DNA"/>
</dbReference>
<feature type="transmembrane region" description="Helical" evidence="5">
    <location>
        <begin position="37"/>
        <end position="58"/>
    </location>
</feature>
<comment type="similarity">
    <text evidence="5">Belongs to the binding-protein-dependent transport system permease family.</text>
</comment>
<accession>A0A934HQV2</accession>
<protein>
    <submittedName>
        <fullName evidence="7">ABC transporter permease</fullName>
    </submittedName>
</protein>
<dbReference type="InterPro" id="IPR000515">
    <property type="entry name" value="MetI-like"/>
</dbReference>
<evidence type="ECO:0000256" key="2">
    <source>
        <dbReference type="ARBA" id="ARBA00022692"/>
    </source>
</evidence>
<evidence type="ECO:0000256" key="1">
    <source>
        <dbReference type="ARBA" id="ARBA00004651"/>
    </source>
</evidence>
<comment type="caution">
    <text evidence="7">The sequence shown here is derived from an EMBL/GenBank/DDBJ whole genome shotgun (WGS) entry which is preliminary data.</text>
</comment>
<dbReference type="NCBIfam" id="NF038017">
    <property type="entry name" value="ABC_perm1"/>
    <property type="match status" value="1"/>
</dbReference>
<dbReference type="InterPro" id="IPR049783">
    <property type="entry name" value="ABC_perm_TupB-like"/>
</dbReference>
<dbReference type="InterPro" id="IPR035906">
    <property type="entry name" value="MetI-like_sf"/>
</dbReference>
<feature type="transmembrane region" description="Helical" evidence="5">
    <location>
        <begin position="154"/>
        <end position="181"/>
    </location>
</feature>
<feature type="transmembrane region" description="Helical" evidence="5">
    <location>
        <begin position="95"/>
        <end position="118"/>
    </location>
</feature>
<keyword evidence="4 5" id="KW-0472">Membrane</keyword>
<feature type="transmembrane region" description="Helical" evidence="5">
    <location>
        <begin position="70"/>
        <end position="89"/>
    </location>
</feature>
<feature type="transmembrane region" description="Helical" evidence="5">
    <location>
        <begin position="201"/>
        <end position="225"/>
    </location>
</feature>
<keyword evidence="3 5" id="KW-1133">Transmembrane helix</keyword>
<gene>
    <name evidence="7" type="ORF">JAO82_01400</name>
</gene>
<dbReference type="SUPFAM" id="SSF161098">
    <property type="entry name" value="MetI-like"/>
    <property type="match status" value="1"/>
</dbReference>
<dbReference type="Pfam" id="PF00528">
    <property type="entry name" value="BPD_transp_1"/>
    <property type="match status" value="1"/>
</dbReference>
<dbReference type="PANTHER" id="PTHR43632:SF1">
    <property type="entry name" value="PERMEASE COMPONENT OF TUNGSTATE ABC TRANSPORTER"/>
    <property type="match status" value="1"/>
</dbReference>
<dbReference type="Proteomes" id="UP000613255">
    <property type="component" value="Unassembled WGS sequence"/>
</dbReference>
<evidence type="ECO:0000256" key="4">
    <source>
        <dbReference type="ARBA" id="ARBA00023136"/>
    </source>
</evidence>
<dbReference type="Gene3D" id="1.10.3720.10">
    <property type="entry name" value="MetI-like"/>
    <property type="match status" value="1"/>
</dbReference>
<evidence type="ECO:0000313" key="7">
    <source>
        <dbReference type="EMBL" id="MBI6628523.1"/>
    </source>
</evidence>
<evidence type="ECO:0000256" key="3">
    <source>
        <dbReference type="ARBA" id="ARBA00022989"/>
    </source>
</evidence>
<dbReference type="AlphaFoldDB" id="A0A934HQV2"/>
<comment type="subcellular location">
    <subcellularLocation>
        <location evidence="1 5">Cell membrane</location>
        <topology evidence="1 5">Multi-pass membrane protein</topology>
    </subcellularLocation>
</comment>